<dbReference type="PANTHER" id="PTHR42982">
    <property type="entry name" value="SEC-INDEPENDENT PROTEIN TRANSLOCASE PROTEIN TATA"/>
    <property type="match status" value="1"/>
</dbReference>
<reference evidence="11 12" key="1">
    <citation type="submission" date="2018-06" db="EMBL/GenBank/DDBJ databases">
        <title>Genomic Encyclopedia of Type Strains, Phase IV (KMG-IV): sequencing the most valuable type-strain genomes for metagenomic binning, comparative biology and taxonomic classification.</title>
        <authorList>
            <person name="Goeker M."/>
        </authorList>
    </citation>
    <scope>NUCLEOTIDE SEQUENCE [LARGE SCALE GENOMIC DNA]</scope>
    <source>
        <strain evidence="11 12">DSM 25532</strain>
    </source>
</reference>
<keyword evidence="3 9" id="KW-1003">Cell membrane</keyword>
<evidence type="ECO:0000256" key="7">
    <source>
        <dbReference type="ARBA" id="ARBA00023010"/>
    </source>
</evidence>
<evidence type="ECO:0000256" key="8">
    <source>
        <dbReference type="ARBA" id="ARBA00023136"/>
    </source>
</evidence>
<keyword evidence="12" id="KW-1185">Reference proteome</keyword>
<evidence type="ECO:0000313" key="11">
    <source>
        <dbReference type="EMBL" id="RBP48216.1"/>
    </source>
</evidence>
<accession>A0A366HVB5</accession>
<evidence type="ECO:0000256" key="6">
    <source>
        <dbReference type="ARBA" id="ARBA00022989"/>
    </source>
</evidence>
<evidence type="ECO:0000256" key="3">
    <source>
        <dbReference type="ARBA" id="ARBA00022475"/>
    </source>
</evidence>
<evidence type="ECO:0000256" key="5">
    <source>
        <dbReference type="ARBA" id="ARBA00022927"/>
    </source>
</evidence>
<sequence>MNHPILAGIGPFGTTEMIIVAILVLVLFGAKKLPTFARSLGKSMGEFKKAREEFEHELTSAQDDVLNTPTKQPEQKRIPTTTEV</sequence>
<keyword evidence="6 9" id="KW-1133">Transmembrane helix</keyword>
<dbReference type="HAMAP" id="MF_00236">
    <property type="entry name" value="TatA_E"/>
    <property type="match status" value="1"/>
</dbReference>
<feature type="region of interest" description="Disordered" evidence="10">
    <location>
        <begin position="58"/>
        <end position="84"/>
    </location>
</feature>
<evidence type="ECO:0000256" key="10">
    <source>
        <dbReference type="SAM" id="MobiDB-lite"/>
    </source>
</evidence>
<comment type="subcellular location">
    <subcellularLocation>
        <location evidence="1 9">Cell membrane</location>
        <topology evidence="1 9">Single-pass membrane protein</topology>
    </subcellularLocation>
</comment>
<dbReference type="NCBIfam" id="TIGR01411">
    <property type="entry name" value="tatAE"/>
    <property type="match status" value="1"/>
</dbReference>
<evidence type="ECO:0000256" key="2">
    <source>
        <dbReference type="ARBA" id="ARBA00022448"/>
    </source>
</evidence>
<evidence type="ECO:0000256" key="4">
    <source>
        <dbReference type="ARBA" id="ARBA00022692"/>
    </source>
</evidence>
<comment type="function">
    <text evidence="9">Part of the twin-arginine translocation (Tat) system that transports large folded proteins containing a characteristic twin-arginine motif in their signal peptide across membranes. TatA could form the protein-conducting channel of the Tat system.</text>
</comment>
<gene>
    <name evidence="9" type="primary">tatA</name>
    <name evidence="11" type="ORF">DES53_1011017</name>
</gene>
<dbReference type="PANTHER" id="PTHR42982:SF1">
    <property type="entry name" value="SEC-INDEPENDENT PROTEIN TRANSLOCASE PROTEIN TATA"/>
    <property type="match status" value="1"/>
</dbReference>
<evidence type="ECO:0000256" key="1">
    <source>
        <dbReference type="ARBA" id="ARBA00004162"/>
    </source>
</evidence>
<organism evidence="11 12">
    <name type="scientific">Roseimicrobium gellanilyticum</name>
    <dbReference type="NCBI Taxonomy" id="748857"/>
    <lineage>
        <taxon>Bacteria</taxon>
        <taxon>Pseudomonadati</taxon>
        <taxon>Verrucomicrobiota</taxon>
        <taxon>Verrucomicrobiia</taxon>
        <taxon>Verrucomicrobiales</taxon>
        <taxon>Verrucomicrobiaceae</taxon>
        <taxon>Roseimicrobium</taxon>
    </lineage>
</organism>
<evidence type="ECO:0000256" key="9">
    <source>
        <dbReference type="HAMAP-Rule" id="MF_00236"/>
    </source>
</evidence>
<dbReference type="EMBL" id="QNRR01000001">
    <property type="protein sequence ID" value="RBP48216.1"/>
    <property type="molecule type" value="Genomic_DNA"/>
</dbReference>
<dbReference type="InterPro" id="IPR003369">
    <property type="entry name" value="TatA/B/E"/>
</dbReference>
<proteinExistence type="inferred from homology"/>
<comment type="caution">
    <text evidence="11">The sequence shown here is derived from an EMBL/GenBank/DDBJ whole genome shotgun (WGS) entry which is preliminary data.</text>
</comment>
<dbReference type="OrthoDB" id="200340at2"/>
<feature type="compositionally biased region" description="Polar residues" evidence="10">
    <location>
        <begin position="59"/>
        <end position="84"/>
    </location>
</feature>
<dbReference type="Pfam" id="PF02416">
    <property type="entry name" value="TatA_B_E"/>
    <property type="match status" value="1"/>
</dbReference>
<dbReference type="GO" id="GO:0033281">
    <property type="term" value="C:TAT protein transport complex"/>
    <property type="evidence" value="ECO:0007669"/>
    <property type="project" value="UniProtKB-UniRule"/>
</dbReference>
<dbReference type="InterPro" id="IPR006312">
    <property type="entry name" value="TatA/E"/>
</dbReference>
<comment type="subunit">
    <text evidence="9">Forms a complex with TatC.</text>
</comment>
<keyword evidence="7 9" id="KW-0811">Translocation</keyword>
<keyword evidence="4 9" id="KW-0812">Transmembrane</keyword>
<keyword evidence="5 9" id="KW-0653">Protein transport</keyword>
<keyword evidence="8 9" id="KW-0472">Membrane</keyword>
<dbReference type="Gene3D" id="1.20.5.3310">
    <property type="match status" value="1"/>
</dbReference>
<name>A0A366HVB5_9BACT</name>
<protein>
    <recommendedName>
        <fullName evidence="9">Sec-independent protein translocase protein TatA</fullName>
    </recommendedName>
</protein>
<dbReference type="RefSeq" id="WP_113957202.1">
    <property type="nucleotide sequence ID" value="NZ_QNRR01000001.1"/>
</dbReference>
<feature type="transmembrane region" description="Helical" evidence="9">
    <location>
        <begin position="6"/>
        <end position="30"/>
    </location>
</feature>
<dbReference type="GO" id="GO:0043953">
    <property type="term" value="P:protein transport by the Tat complex"/>
    <property type="evidence" value="ECO:0007669"/>
    <property type="project" value="UniProtKB-UniRule"/>
</dbReference>
<evidence type="ECO:0000313" key="12">
    <source>
        <dbReference type="Proteomes" id="UP000253426"/>
    </source>
</evidence>
<dbReference type="GO" id="GO:0008320">
    <property type="term" value="F:protein transmembrane transporter activity"/>
    <property type="evidence" value="ECO:0007669"/>
    <property type="project" value="UniProtKB-UniRule"/>
</dbReference>
<dbReference type="AlphaFoldDB" id="A0A366HVB5"/>
<comment type="similarity">
    <text evidence="9">Belongs to the TatA/E family.</text>
</comment>
<keyword evidence="2 9" id="KW-0813">Transport</keyword>
<dbReference type="Proteomes" id="UP000253426">
    <property type="component" value="Unassembled WGS sequence"/>
</dbReference>